<keyword evidence="1" id="KW-0812">Transmembrane</keyword>
<keyword evidence="3" id="KW-1185">Reference proteome</keyword>
<organism evidence="2 3">
    <name type="scientific">Paraburkholderia steynii</name>
    <dbReference type="NCBI Taxonomy" id="1245441"/>
    <lineage>
        <taxon>Bacteria</taxon>
        <taxon>Pseudomonadati</taxon>
        <taxon>Pseudomonadota</taxon>
        <taxon>Betaproteobacteria</taxon>
        <taxon>Burkholderiales</taxon>
        <taxon>Burkholderiaceae</taxon>
        <taxon>Paraburkholderia</taxon>
    </lineage>
</organism>
<reference evidence="2 3" key="1">
    <citation type="submission" date="2017-02" db="EMBL/GenBank/DDBJ databases">
        <title>Paraburkholderia sophoroidis sp. nov. and Paraburkholderia steynii sp. nov. rhizobial symbionts of the fynbos legume Hypocalyptus sophoroides.</title>
        <authorList>
            <person name="Steenkamp E.T."/>
            <person name="Beukes C.W."/>
            <person name="Van Zyl E."/>
            <person name="Avontuur J."/>
            <person name="Chan W.Y."/>
            <person name="Hassen A."/>
            <person name="Palmer M."/>
            <person name="Mthombeni L."/>
            <person name="Phalane F."/>
            <person name="Sereme K."/>
            <person name="Venter S.N."/>
        </authorList>
    </citation>
    <scope>NUCLEOTIDE SEQUENCE [LARGE SCALE GENOMIC DNA]</scope>
    <source>
        <strain evidence="2 3">HC1.1ba</strain>
    </source>
</reference>
<accession>A0A4R0XF35</accession>
<sequence length="115" mass="13038">MQIAPNFHPHFRHATLSTYVASYIFPILLAVYEVYRIAYWLVNYGLNLSVFKEMGYEFTLMLALFATQIVVESCFLFFAWAGGYSDLGRRVPNIALGLLLSATVLACDFALQMLP</sequence>
<evidence type="ECO:0000313" key="3">
    <source>
        <dbReference type="Proteomes" id="UP000294200"/>
    </source>
</evidence>
<proteinExistence type="predicted"/>
<feature type="transmembrane region" description="Helical" evidence="1">
    <location>
        <begin position="20"/>
        <end position="42"/>
    </location>
</feature>
<evidence type="ECO:0000313" key="2">
    <source>
        <dbReference type="EMBL" id="TCG09086.1"/>
    </source>
</evidence>
<feature type="transmembrane region" description="Helical" evidence="1">
    <location>
        <begin position="94"/>
        <end position="114"/>
    </location>
</feature>
<name>A0A4R0XF35_9BURK</name>
<evidence type="ECO:0000256" key="1">
    <source>
        <dbReference type="SAM" id="Phobius"/>
    </source>
</evidence>
<comment type="caution">
    <text evidence="2">The sequence shown here is derived from an EMBL/GenBank/DDBJ whole genome shotgun (WGS) entry which is preliminary data.</text>
</comment>
<keyword evidence="1" id="KW-0472">Membrane</keyword>
<dbReference type="AlphaFoldDB" id="A0A4R0XF35"/>
<dbReference type="EMBL" id="MWML01000018">
    <property type="protein sequence ID" value="TCG09086.1"/>
    <property type="molecule type" value="Genomic_DNA"/>
</dbReference>
<feature type="transmembrane region" description="Helical" evidence="1">
    <location>
        <begin position="62"/>
        <end position="82"/>
    </location>
</feature>
<keyword evidence="1" id="KW-1133">Transmembrane helix</keyword>
<protein>
    <submittedName>
        <fullName evidence="2">Uncharacterized protein</fullName>
    </submittedName>
</protein>
<dbReference type="Proteomes" id="UP000294200">
    <property type="component" value="Unassembled WGS sequence"/>
</dbReference>
<gene>
    <name evidence="2" type="ORF">BZM27_07665</name>
</gene>